<evidence type="ECO:0000256" key="2">
    <source>
        <dbReference type="ARBA" id="ARBA00005417"/>
    </source>
</evidence>
<dbReference type="Pfam" id="PF00005">
    <property type="entry name" value="ABC_tran"/>
    <property type="match status" value="1"/>
</dbReference>
<evidence type="ECO:0000313" key="8">
    <source>
        <dbReference type="EMBL" id="AZI57182.1"/>
    </source>
</evidence>
<keyword evidence="3" id="KW-0813">Transport</keyword>
<dbReference type="Gene3D" id="3.40.50.300">
    <property type="entry name" value="P-loop containing nucleotide triphosphate hydrolases"/>
    <property type="match status" value="1"/>
</dbReference>
<dbReference type="PROSITE" id="PS50893">
    <property type="entry name" value="ABC_TRANSPORTER_2"/>
    <property type="match status" value="1"/>
</dbReference>
<dbReference type="GO" id="GO:0016887">
    <property type="term" value="F:ATP hydrolysis activity"/>
    <property type="evidence" value="ECO:0007669"/>
    <property type="project" value="InterPro"/>
</dbReference>
<dbReference type="GO" id="GO:0046677">
    <property type="term" value="P:response to antibiotic"/>
    <property type="evidence" value="ECO:0007669"/>
    <property type="project" value="UniProtKB-KW"/>
</dbReference>
<dbReference type="PANTHER" id="PTHR42711">
    <property type="entry name" value="ABC TRANSPORTER ATP-BINDING PROTEIN"/>
    <property type="match status" value="1"/>
</dbReference>
<dbReference type="GO" id="GO:0005886">
    <property type="term" value="C:plasma membrane"/>
    <property type="evidence" value="ECO:0007669"/>
    <property type="project" value="UniProtKB-SubCell"/>
</dbReference>
<sequence>MLAFENVTFGYRRRSPVLAGVSVDLGPGVTVLLGPNGAGKSTLLSLGSGAVCPRSGKIKVGTLDSTVRGDRARFRAKVGWVPQQLDVIPSFTVREQTALAAWLKGATRSESWVEAEAAIAKVGLTAKLNRKASSLSGGQLRRMGIAEGLAHRAEVLLLDEPTAGLDAAQRSVFRELILNLRESSTIVIATHQTEDLAVLADRVIVMENGRFVFDDISTKFLSLAGADAGNANAAELAYRTLTEAEE</sequence>
<reference evidence="8 9" key="2">
    <citation type="submission" date="2018-12" db="EMBL/GenBank/DDBJ databases">
        <title>Nakamurella antarcticus sp. nov., isolated from Antarctica South Shetland Islands soil.</title>
        <authorList>
            <person name="Peng F."/>
        </authorList>
    </citation>
    <scope>NUCLEOTIDE SEQUENCE [LARGE SCALE GENOMIC DNA]</scope>
    <source>
        <strain evidence="8 9">S14-144</strain>
    </source>
</reference>
<dbReference type="InterPro" id="IPR003593">
    <property type="entry name" value="AAA+_ATPase"/>
</dbReference>
<evidence type="ECO:0000259" key="7">
    <source>
        <dbReference type="PROSITE" id="PS50893"/>
    </source>
</evidence>
<keyword evidence="6" id="KW-0046">Antibiotic resistance</keyword>
<dbReference type="KEGG" id="nak:EH165_02435"/>
<dbReference type="PANTHER" id="PTHR42711:SF5">
    <property type="entry name" value="ABC TRANSPORTER ATP-BINDING PROTEIN NATA"/>
    <property type="match status" value="1"/>
</dbReference>
<dbReference type="EMBL" id="CP034170">
    <property type="protein sequence ID" value="AZI57182.1"/>
    <property type="molecule type" value="Genomic_DNA"/>
</dbReference>
<reference evidence="8 9" key="1">
    <citation type="submission" date="2018-11" db="EMBL/GenBank/DDBJ databases">
        <authorList>
            <person name="Da X."/>
        </authorList>
    </citation>
    <scope>NUCLEOTIDE SEQUENCE [LARGE SCALE GENOMIC DNA]</scope>
    <source>
        <strain evidence="8 9">S14-144</strain>
    </source>
</reference>
<dbReference type="PROSITE" id="PS00211">
    <property type="entry name" value="ABC_TRANSPORTER_1"/>
    <property type="match status" value="1"/>
</dbReference>
<dbReference type="InterPro" id="IPR050763">
    <property type="entry name" value="ABC_transporter_ATP-binding"/>
</dbReference>
<dbReference type="Proteomes" id="UP000268084">
    <property type="component" value="Chromosome"/>
</dbReference>
<evidence type="ECO:0000313" key="9">
    <source>
        <dbReference type="Proteomes" id="UP000268084"/>
    </source>
</evidence>
<gene>
    <name evidence="8" type="ORF">EH165_02435</name>
</gene>
<evidence type="ECO:0000256" key="4">
    <source>
        <dbReference type="ARBA" id="ARBA00022741"/>
    </source>
</evidence>
<dbReference type="InterPro" id="IPR027417">
    <property type="entry name" value="P-loop_NTPase"/>
</dbReference>
<protein>
    <submittedName>
        <fullName evidence="8">ATP-binding cassette domain-containing protein</fullName>
    </submittedName>
</protein>
<keyword evidence="4" id="KW-0547">Nucleotide-binding</keyword>
<proteinExistence type="inferred from homology"/>
<keyword evidence="9" id="KW-1185">Reference proteome</keyword>
<dbReference type="RefSeq" id="WP_124797867.1">
    <property type="nucleotide sequence ID" value="NZ_CP034170.1"/>
</dbReference>
<organism evidence="8 9">
    <name type="scientific">Nakamurella antarctica</name>
    <dbReference type="NCBI Taxonomy" id="1902245"/>
    <lineage>
        <taxon>Bacteria</taxon>
        <taxon>Bacillati</taxon>
        <taxon>Actinomycetota</taxon>
        <taxon>Actinomycetes</taxon>
        <taxon>Nakamurellales</taxon>
        <taxon>Nakamurellaceae</taxon>
        <taxon>Nakamurella</taxon>
    </lineage>
</organism>
<dbReference type="InterPro" id="IPR017871">
    <property type="entry name" value="ABC_transporter-like_CS"/>
</dbReference>
<dbReference type="SMART" id="SM00382">
    <property type="entry name" value="AAA"/>
    <property type="match status" value="1"/>
</dbReference>
<evidence type="ECO:0000256" key="6">
    <source>
        <dbReference type="ARBA" id="ARBA00023251"/>
    </source>
</evidence>
<dbReference type="OrthoDB" id="9804819at2"/>
<dbReference type="GO" id="GO:0005524">
    <property type="term" value="F:ATP binding"/>
    <property type="evidence" value="ECO:0007669"/>
    <property type="project" value="UniProtKB-KW"/>
</dbReference>
<keyword evidence="5 8" id="KW-0067">ATP-binding</keyword>
<dbReference type="InterPro" id="IPR003439">
    <property type="entry name" value="ABC_transporter-like_ATP-bd"/>
</dbReference>
<evidence type="ECO:0000256" key="3">
    <source>
        <dbReference type="ARBA" id="ARBA00022448"/>
    </source>
</evidence>
<dbReference type="AlphaFoldDB" id="A0A3G8ZIF6"/>
<dbReference type="SUPFAM" id="SSF52540">
    <property type="entry name" value="P-loop containing nucleoside triphosphate hydrolases"/>
    <property type="match status" value="1"/>
</dbReference>
<evidence type="ECO:0000256" key="1">
    <source>
        <dbReference type="ARBA" id="ARBA00004202"/>
    </source>
</evidence>
<feature type="domain" description="ABC transporter" evidence="7">
    <location>
        <begin position="2"/>
        <end position="233"/>
    </location>
</feature>
<name>A0A3G8ZIF6_9ACTN</name>
<comment type="subcellular location">
    <subcellularLocation>
        <location evidence="1">Cell membrane</location>
        <topology evidence="1">Peripheral membrane protein</topology>
    </subcellularLocation>
</comment>
<comment type="similarity">
    <text evidence="2">Belongs to the ABC transporter superfamily.</text>
</comment>
<evidence type="ECO:0000256" key="5">
    <source>
        <dbReference type="ARBA" id="ARBA00022840"/>
    </source>
</evidence>
<accession>A0A3G8ZIF6</accession>